<name>A0A060ZWE6_9ACTN</name>
<sequence>MIVASGGSADTPLAFAAMALLSIMSVLLLHLVVPLERLLLP</sequence>
<feature type="transmembrane region" description="Helical" evidence="1">
    <location>
        <begin position="12"/>
        <end position="33"/>
    </location>
</feature>
<keyword evidence="1" id="KW-0472">Membrane</keyword>
<dbReference type="AlphaFoldDB" id="A0A060ZWE6"/>
<keyword evidence="1" id="KW-0812">Transmembrane</keyword>
<evidence type="ECO:0000313" key="2">
    <source>
        <dbReference type="EMBL" id="CDR07499.1"/>
    </source>
</evidence>
<organism evidence="2">
    <name type="scientific">Streptomyces iranensis</name>
    <dbReference type="NCBI Taxonomy" id="576784"/>
    <lineage>
        <taxon>Bacteria</taxon>
        <taxon>Bacillati</taxon>
        <taxon>Actinomycetota</taxon>
        <taxon>Actinomycetes</taxon>
        <taxon>Kitasatosporales</taxon>
        <taxon>Streptomycetaceae</taxon>
        <taxon>Streptomyces</taxon>
        <taxon>Streptomyces violaceusniger group</taxon>
    </lineage>
</organism>
<evidence type="ECO:0000256" key="1">
    <source>
        <dbReference type="SAM" id="Phobius"/>
    </source>
</evidence>
<accession>A0A060ZWE6</accession>
<keyword evidence="1" id="KW-1133">Transmembrane helix</keyword>
<reference evidence="2" key="1">
    <citation type="submission" date="2014-05" db="EMBL/GenBank/DDBJ databases">
        <authorList>
            <person name="Horn Fabian"/>
        </authorList>
    </citation>
    <scope>NUCLEOTIDE SEQUENCE</scope>
</reference>
<dbReference type="EMBL" id="LK022848">
    <property type="protein sequence ID" value="CDR07499.1"/>
    <property type="molecule type" value="Genomic_DNA"/>
</dbReference>
<proteinExistence type="predicted"/>
<gene>
    <name evidence="2" type="ORF">SIRAN4231</name>
</gene>
<dbReference type="HOGENOM" id="CLU_219153_0_0_11"/>
<protein>
    <submittedName>
        <fullName evidence="2">Uncharacterized protein</fullName>
    </submittedName>
</protein>